<feature type="region of interest" description="Disordered" evidence="10">
    <location>
        <begin position="1"/>
        <end position="21"/>
    </location>
</feature>
<dbReference type="GO" id="GO:0006281">
    <property type="term" value="P:DNA repair"/>
    <property type="evidence" value="ECO:0007669"/>
    <property type="project" value="UniProtKB-KW"/>
</dbReference>
<dbReference type="Proteomes" id="UP001152795">
    <property type="component" value="Unassembled WGS sequence"/>
</dbReference>
<dbReference type="OrthoDB" id="26491at2759"/>
<feature type="compositionally biased region" description="Basic and acidic residues" evidence="10">
    <location>
        <begin position="8"/>
        <end position="21"/>
    </location>
</feature>
<evidence type="ECO:0000256" key="3">
    <source>
        <dbReference type="ARBA" id="ARBA00022723"/>
    </source>
</evidence>
<dbReference type="SMART" id="SM00485">
    <property type="entry name" value="XPGN"/>
    <property type="match status" value="1"/>
</dbReference>
<accession>A0A6S7GT19</accession>
<dbReference type="InterPro" id="IPR006085">
    <property type="entry name" value="XPG_DNA_repair_N"/>
</dbReference>
<reference evidence="11" key="1">
    <citation type="submission" date="2020-04" db="EMBL/GenBank/DDBJ databases">
        <authorList>
            <person name="Alioto T."/>
            <person name="Alioto T."/>
            <person name="Gomez Garrido J."/>
        </authorList>
    </citation>
    <scope>NUCLEOTIDE SEQUENCE</scope>
    <source>
        <strain evidence="11">A484AB</strain>
    </source>
</reference>
<dbReference type="GO" id="GO:0005634">
    <property type="term" value="C:nucleus"/>
    <property type="evidence" value="ECO:0007669"/>
    <property type="project" value="UniProtKB-SubCell"/>
</dbReference>
<dbReference type="SUPFAM" id="SSF47807">
    <property type="entry name" value="5' to 3' exonuclease, C-terminal subdomain"/>
    <property type="match status" value="1"/>
</dbReference>
<dbReference type="AlphaFoldDB" id="A0A6S7GT19"/>
<dbReference type="SUPFAM" id="SSF88723">
    <property type="entry name" value="PIN domain-like"/>
    <property type="match status" value="1"/>
</dbReference>
<dbReference type="Pfam" id="PF00752">
    <property type="entry name" value="XPG_N"/>
    <property type="match status" value="1"/>
</dbReference>
<dbReference type="PRINTS" id="PR00853">
    <property type="entry name" value="XPGRADSUPER"/>
</dbReference>
<dbReference type="Gene3D" id="1.10.150.20">
    <property type="entry name" value="5' to 3' exonuclease, C-terminal subdomain"/>
    <property type="match status" value="1"/>
</dbReference>
<keyword evidence="8" id="KW-0234">DNA repair</keyword>
<dbReference type="Gene3D" id="3.30.70.2330">
    <property type="match status" value="1"/>
</dbReference>
<evidence type="ECO:0000256" key="4">
    <source>
        <dbReference type="ARBA" id="ARBA00022759"/>
    </source>
</evidence>
<dbReference type="Pfam" id="PF00867">
    <property type="entry name" value="XPG_I"/>
    <property type="match status" value="1"/>
</dbReference>
<evidence type="ECO:0000313" key="11">
    <source>
        <dbReference type="EMBL" id="CAB3994825.1"/>
    </source>
</evidence>
<proteinExistence type="predicted"/>
<keyword evidence="7" id="KW-0460">Magnesium</keyword>
<evidence type="ECO:0000256" key="1">
    <source>
        <dbReference type="ARBA" id="ARBA00004123"/>
    </source>
</evidence>
<dbReference type="PANTHER" id="PTHR11081">
    <property type="entry name" value="FLAP ENDONUCLEASE FAMILY MEMBER"/>
    <property type="match status" value="1"/>
</dbReference>
<keyword evidence="5" id="KW-0227">DNA damage</keyword>
<name>A0A6S7GT19_PARCT</name>
<keyword evidence="12" id="KW-1185">Reference proteome</keyword>
<organism evidence="11 12">
    <name type="scientific">Paramuricea clavata</name>
    <name type="common">Red gorgonian</name>
    <name type="synonym">Violescent sea-whip</name>
    <dbReference type="NCBI Taxonomy" id="317549"/>
    <lineage>
        <taxon>Eukaryota</taxon>
        <taxon>Metazoa</taxon>
        <taxon>Cnidaria</taxon>
        <taxon>Anthozoa</taxon>
        <taxon>Octocorallia</taxon>
        <taxon>Malacalcyonacea</taxon>
        <taxon>Plexauridae</taxon>
        <taxon>Paramuricea</taxon>
    </lineage>
</organism>
<dbReference type="EMBL" id="CACRXK020002547">
    <property type="protein sequence ID" value="CAB3994825.1"/>
    <property type="molecule type" value="Genomic_DNA"/>
</dbReference>
<evidence type="ECO:0000256" key="9">
    <source>
        <dbReference type="ARBA" id="ARBA00023242"/>
    </source>
</evidence>
<dbReference type="InterPro" id="IPR006084">
    <property type="entry name" value="XPG/Rad2"/>
</dbReference>
<dbReference type="GO" id="GO:0008270">
    <property type="term" value="F:zinc ion binding"/>
    <property type="evidence" value="ECO:0007669"/>
    <property type="project" value="InterPro"/>
</dbReference>
<dbReference type="GO" id="GO:0016818">
    <property type="term" value="F:hydrolase activity, acting on acid anhydrides, in phosphorus-containing anhydrides"/>
    <property type="evidence" value="ECO:0007669"/>
    <property type="project" value="InterPro"/>
</dbReference>
<keyword evidence="3" id="KW-0479">Metal-binding</keyword>
<evidence type="ECO:0000256" key="10">
    <source>
        <dbReference type="SAM" id="MobiDB-lite"/>
    </source>
</evidence>
<evidence type="ECO:0000313" key="12">
    <source>
        <dbReference type="Proteomes" id="UP001152795"/>
    </source>
</evidence>
<comment type="subcellular location">
    <subcellularLocation>
        <location evidence="1">Nucleus</location>
    </subcellularLocation>
</comment>
<keyword evidence="2" id="KW-0540">Nuclease</keyword>
<dbReference type="GO" id="GO:0017108">
    <property type="term" value="F:5'-flap endonuclease activity"/>
    <property type="evidence" value="ECO:0007669"/>
    <property type="project" value="TreeGrafter"/>
</dbReference>
<gene>
    <name evidence="11" type="ORF">PACLA_8A033720</name>
</gene>
<sequence length="837" mass="94732">MALSKRKRDVEDEDQRKRARINDEDIQKIIDMVSKNKSVGRSNITPDSMAEIAQMARDNINQRNNSLRSNGRRNFDINDTDIREIIQLVRKNNNRPVKSNAFNVERTHVHRRLGYNEYIYHMSIGVNNASTIPDFLENLRLVFSYLINMMKYIASSDTDKALFISLEQHITGTTNCCFAIALLVGRSFLEKDNNSTKINQNRDNDLNTLYTDEKIADVYNKCNMVRGGVRVDQLHVSYEKYLSVDNIDLVSWLGEHMQIKQMGIKNLFPFLKEYCKDVNLADFAGKTAAIDALCWIHRALAISVSVDGNQERQVASFVKYLDYSQLSSIFQKHLTLVRSAGVISFVVFDGSPLPAKANETAKRQRAKNDALRRANEAGSLEEQNKLLSQGISISFEDISTCIEVCVKENISYIVSPYESDAQIAFLVKHGHADFVITEDSDLLTYGCKEIFVKAKMCGTGQKLVLAQVLEGLKLSFQQFQKLCVAAGCDYVQNVKGIGIHRAYALVCGNHLLEELAKKGAPDDYEENFTNALVVFNHQTVFSIDSMKCIPLNEWNKPVTNNCKLQHFCGIILDDTTSINLASGNLDPKSGVKVNNYPLLKQVFIDNDNLNTTNEDQSASEETDNETNENERLEVDIIQIHPISFPYKIPSFPVITVNLRKVIVSITLGHYSCMSSCSIDIDNKSFLVLWELSRDLPANVPTTSKSDDNPTDELGEPHCLPFKVLGSAYDTSRQNSLEEAYEYLYDYNRPVFVKLEAEPDNKHDKNAIGVYVMTGDFYNNVGYIPSELTKYLHPLLGRKDLDVSIKRIRFCTTYLKIGFYLTIEITEQPMAKRSCPGQ</sequence>
<dbReference type="InterPro" id="IPR044752">
    <property type="entry name" value="PIN-like_EXO1"/>
</dbReference>
<keyword evidence="6" id="KW-0378">Hydrolase</keyword>
<dbReference type="InterPro" id="IPR014905">
    <property type="entry name" value="HIRAN"/>
</dbReference>
<keyword evidence="4" id="KW-0255">Endonuclease</keyword>
<dbReference type="PANTHER" id="PTHR11081:SF9">
    <property type="entry name" value="FLAP ENDONUCLEASE 1"/>
    <property type="match status" value="1"/>
</dbReference>
<dbReference type="CDD" id="cd09857">
    <property type="entry name" value="PIN_EXO1"/>
    <property type="match status" value="1"/>
</dbReference>
<dbReference type="Gene3D" id="3.40.50.1010">
    <property type="entry name" value="5'-nuclease"/>
    <property type="match status" value="1"/>
</dbReference>
<dbReference type="SMART" id="SM00484">
    <property type="entry name" value="XPGI"/>
    <property type="match status" value="1"/>
</dbReference>
<evidence type="ECO:0000256" key="2">
    <source>
        <dbReference type="ARBA" id="ARBA00022722"/>
    </source>
</evidence>
<evidence type="ECO:0000256" key="5">
    <source>
        <dbReference type="ARBA" id="ARBA00022763"/>
    </source>
</evidence>
<keyword evidence="11" id="KW-0269">Exonuclease</keyword>
<feature type="compositionally biased region" description="Acidic residues" evidence="10">
    <location>
        <begin position="617"/>
        <end position="627"/>
    </location>
</feature>
<dbReference type="Pfam" id="PF08797">
    <property type="entry name" value="HIRAN"/>
    <property type="match status" value="1"/>
</dbReference>
<protein>
    <submittedName>
        <fullName evidence="11">Exonuclease 1</fullName>
    </submittedName>
</protein>
<dbReference type="InterPro" id="IPR006086">
    <property type="entry name" value="XPG-I_dom"/>
</dbReference>
<dbReference type="InterPro" id="IPR029060">
    <property type="entry name" value="PIN-like_dom_sf"/>
</dbReference>
<comment type="caution">
    <text evidence="11">The sequence shown here is derived from an EMBL/GenBank/DDBJ whole genome shotgun (WGS) entry which is preliminary data.</text>
</comment>
<keyword evidence="9" id="KW-0539">Nucleus</keyword>
<evidence type="ECO:0000256" key="6">
    <source>
        <dbReference type="ARBA" id="ARBA00022801"/>
    </source>
</evidence>
<feature type="region of interest" description="Disordered" evidence="10">
    <location>
        <begin position="610"/>
        <end position="629"/>
    </location>
</feature>
<dbReference type="GO" id="GO:0004527">
    <property type="term" value="F:exonuclease activity"/>
    <property type="evidence" value="ECO:0007669"/>
    <property type="project" value="UniProtKB-KW"/>
</dbReference>
<evidence type="ECO:0000256" key="8">
    <source>
        <dbReference type="ARBA" id="ARBA00023204"/>
    </source>
</evidence>
<dbReference type="GO" id="GO:0003676">
    <property type="term" value="F:nucleic acid binding"/>
    <property type="evidence" value="ECO:0007669"/>
    <property type="project" value="InterPro"/>
</dbReference>
<dbReference type="InterPro" id="IPR036279">
    <property type="entry name" value="5-3_exonuclease_C_sf"/>
</dbReference>
<evidence type="ECO:0000256" key="7">
    <source>
        <dbReference type="ARBA" id="ARBA00022842"/>
    </source>
</evidence>